<evidence type="ECO:0000313" key="7">
    <source>
        <dbReference type="EMBL" id="CAE06808.1"/>
    </source>
</evidence>
<accession>Q7U9G5</accession>
<comment type="similarity">
    <text evidence="5">Belongs to the creatininase superfamily.</text>
</comment>
<dbReference type="PANTHER" id="PTHR35005:SF1">
    <property type="entry name" value="2-AMINO-5-FORMYLAMINO-6-RIBOSYLAMINOPYRIMIDIN-4(3H)-ONE 5'-MONOPHOSPHATE DEFORMYLASE"/>
    <property type="match status" value="1"/>
</dbReference>
<keyword evidence="2" id="KW-0479">Metal-binding</keyword>
<dbReference type="STRING" id="84588.SYNW0293"/>
<evidence type="ECO:0000256" key="2">
    <source>
        <dbReference type="ARBA" id="ARBA00022723"/>
    </source>
</evidence>
<sequence>MHSWMSHERGPLRFQSRHGAAGQHRFVPSGLPVLRDPRRVLQHRQIRRQRHRPLSMTASLRGPLDSTEAIRLALRSWPEVDDYLKTCKGVIVPLGSTEQHGPTGAIGTDALTAEAVALEVGRRTGVLVTPAQAFGMAEHHLGFAGTMSLQPATLLAVMHDLVLSLARHGFERVFVINGHGGNIATTKAAFAQAHGTAASRDLPVAPQLRCRLANWFMAGPVMRQARDLYGNKEGHHATPSEIAVTLQVEPSLQTKQRPLPDPAPAGPIHSPEDFRRRHPDGRMGSHPSLATAEHGAALLETAATALSEDLRSFLSET</sequence>
<feature type="region of interest" description="Disordered" evidence="6">
    <location>
        <begin position="254"/>
        <end position="295"/>
    </location>
</feature>
<dbReference type="AlphaFoldDB" id="Q7U9G5"/>
<reference evidence="7 8" key="1">
    <citation type="journal article" date="2003" name="Nature">
        <title>The genome of a motile marine Synechococcus.</title>
        <authorList>
            <person name="Palenik B."/>
            <person name="Brahamsha B."/>
            <person name="Larimer F."/>
            <person name="Land M."/>
            <person name="Hauser L."/>
            <person name="Chain P."/>
            <person name="Lamerdin J."/>
            <person name="Regala W."/>
            <person name="Allen E.A."/>
            <person name="McCarren J."/>
            <person name="Paulsen I."/>
            <person name="Dufresne A."/>
            <person name="Partensky F."/>
            <person name="Webb E."/>
            <person name="Waterbury J."/>
        </authorList>
    </citation>
    <scope>NUCLEOTIDE SEQUENCE [LARGE SCALE GENOMIC DNA]</scope>
    <source>
        <strain evidence="7 8">WH8102</strain>
    </source>
</reference>
<evidence type="ECO:0000256" key="5">
    <source>
        <dbReference type="ARBA" id="ARBA00024029"/>
    </source>
</evidence>
<dbReference type="Gene3D" id="3.40.50.10310">
    <property type="entry name" value="Creatininase"/>
    <property type="match status" value="1"/>
</dbReference>
<comment type="cofactor">
    <cofactor evidence="1">
        <name>Zn(2+)</name>
        <dbReference type="ChEBI" id="CHEBI:29105"/>
    </cofactor>
</comment>
<dbReference type="GO" id="GO:0016811">
    <property type="term" value="F:hydrolase activity, acting on carbon-nitrogen (but not peptide) bonds, in linear amides"/>
    <property type="evidence" value="ECO:0007669"/>
    <property type="project" value="TreeGrafter"/>
</dbReference>
<evidence type="ECO:0008006" key="9">
    <source>
        <dbReference type="Google" id="ProtNLM"/>
    </source>
</evidence>
<name>Q7U9G5_PARMW</name>
<keyword evidence="3" id="KW-0378">Hydrolase</keyword>
<dbReference type="InterPro" id="IPR024087">
    <property type="entry name" value="Creatininase-like_sf"/>
</dbReference>
<evidence type="ECO:0000256" key="6">
    <source>
        <dbReference type="SAM" id="MobiDB-lite"/>
    </source>
</evidence>
<dbReference type="InterPro" id="IPR003785">
    <property type="entry name" value="Creatininase/forma_Hydrolase"/>
</dbReference>
<dbReference type="GO" id="GO:0046872">
    <property type="term" value="F:metal ion binding"/>
    <property type="evidence" value="ECO:0007669"/>
    <property type="project" value="UniProtKB-KW"/>
</dbReference>
<dbReference type="eggNOG" id="COG1402">
    <property type="taxonomic scope" value="Bacteria"/>
</dbReference>
<dbReference type="PANTHER" id="PTHR35005">
    <property type="entry name" value="3-DEHYDRO-SCYLLO-INOSOSE HYDROLASE"/>
    <property type="match status" value="1"/>
</dbReference>
<evidence type="ECO:0000313" key="8">
    <source>
        <dbReference type="Proteomes" id="UP000001422"/>
    </source>
</evidence>
<feature type="compositionally biased region" description="Basic and acidic residues" evidence="6">
    <location>
        <begin position="270"/>
        <end position="283"/>
    </location>
</feature>
<keyword evidence="4" id="KW-0862">Zinc</keyword>
<organism evidence="7 8">
    <name type="scientific">Parasynechococcus marenigrum (strain WH8102)</name>
    <dbReference type="NCBI Taxonomy" id="84588"/>
    <lineage>
        <taxon>Bacteria</taxon>
        <taxon>Bacillati</taxon>
        <taxon>Cyanobacteriota</taxon>
        <taxon>Cyanophyceae</taxon>
        <taxon>Synechococcales</taxon>
        <taxon>Prochlorococcaceae</taxon>
        <taxon>Parasynechococcus</taxon>
        <taxon>Parasynechococcus marenigrum</taxon>
    </lineage>
</organism>
<evidence type="ECO:0000256" key="3">
    <source>
        <dbReference type="ARBA" id="ARBA00022801"/>
    </source>
</evidence>
<dbReference type="HOGENOM" id="CLU_055029_2_0_3"/>
<dbReference type="Proteomes" id="UP000001422">
    <property type="component" value="Chromosome"/>
</dbReference>
<evidence type="ECO:0000256" key="1">
    <source>
        <dbReference type="ARBA" id="ARBA00001947"/>
    </source>
</evidence>
<dbReference type="SUPFAM" id="SSF102215">
    <property type="entry name" value="Creatininase"/>
    <property type="match status" value="1"/>
</dbReference>
<dbReference type="EMBL" id="BX569689">
    <property type="protein sequence ID" value="CAE06808.1"/>
    <property type="molecule type" value="Genomic_DNA"/>
</dbReference>
<gene>
    <name evidence="7" type="ordered locus">SYNW0293</name>
</gene>
<keyword evidence="8" id="KW-1185">Reference proteome</keyword>
<dbReference type="GO" id="GO:0009231">
    <property type="term" value="P:riboflavin biosynthetic process"/>
    <property type="evidence" value="ECO:0007669"/>
    <property type="project" value="TreeGrafter"/>
</dbReference>
<dbReference type="Pfam" id="PF02633">
    <property type="entry name" value="Creatininase"/>
    <property type="match status" value="1"/>
</dbReference>
<protein>
    <recommendedName>
        <fullName evidence="9">Creatininase family protein</fullName>
    </recommendedName>
</protein>
<evidence type="ECO:0000256" key="4">
    <source>
        <dbReference type="ARBA" id="ARBA00022833"/>
    </source>
</evidence>
<dbReference type="KEGG" id="syw:SYNW0293"/>
<proteinExistence type="inferred from homology"/>